<gene>
    <name evidence="3" type="ORF">ASPZODRAFT_105718</name>
</gene>
<dbReference type="Gene3D" id="2.60.40.420">
    <property type="entry name" value="Cupredoxins - blue copper proteins"/>
    <property type="match status" value="1"/>
</dbReference>
<evidence type="ECO:0000313" key="3">
    <source>
        <dbReference type="EMBL" id="OJJ42160.1"/>
    </source>
</evidence>
<feature type="domain" description="Phytocyanin" evidence="2">
    <location>
        <begin position="35"/>
        <end position="115"/>
    </location>
</feature>
<sequence>MRIAKCLLVPLAGLVAASNTTEVDVGEDGLTYSPDTLHLSAGDKVEFHFYPGNHSVVQAAFDSPCHPKNDTSIFSGFIATTSNENESSTVFTVTINDTDPIWFYCGQTGHCQAGMVGVINPP</sequence>
<dbReference type="InterPro" id="IPR052953">
    <property type="entry name" value="Ser-rich/MCO-related"/>
</dbReference>
<keyword evidence="4" id="KW-1185">Reference proteome</keyword>
<reference evidence="4" key="1">
    <citation type="journal article" date="2017" name="Genome Biol.">
        <title>Comparative genomics reveals high biological diversity and specific adaptations in the industrially and medically important fungal genus Aspergillus.</title>
        <authorList>
            <person name="de Vries R.P."/>
            <person name="Riley R."/>
            <person name="Wiebenga A."/>
            <person name="Aguilar-Osorio G."/>
            <person name="Amillis S."/>
            <person name="Uchima C.A."/>
            <person name="Anderluh G."/>
            <person name="Asadollahi M."/>
            <person name="Askin M."/>
            <person name="Barry K."/>
            <person name="Battaglia E."/>
            <person name="Bayram O."/>
            <person name="Benocci T."/>
            <person name="Braus-Stromeyer S.A."/>
            <person name="Caldana C."/>
            <person name="Canovas D."/>
            <person name="Cerqueira G.C."/>
            <person name="Chen F."/>
            <person name="Chen W."/>
            <person name="Choi C."/>
            <person name="Clum A."/>
            <person name="Dos Santos R.A."/>
            <person name="Damasio A.R."/>
            <person name="Diallinas G."/>
            <person name="Emri T."/>
            <person name="Fekete E."/>
            <person name="Flipphi M."/>
            <person name="Freyberg S."/>
            <person name="Gallo A."/>
            <person name="Gournas C."/>
            <person name="Habgood R."/>
            <person name="Hainaut M."/>
            <person name="Harispe M.L."/>
            <person name="Henrissat B."/>
            <person name="Hilden K.S."/>
            <person name="Hope R."/>
            <person name="Hossain A."/>
            <person name="Karabika E."/>
            <person name="Karaffa L."/>
            <person name="Karanyi Z."/>
            <person name="Krasevec N."/>
            <person name="Kuo A."/>
            <person name="Kusch H."/>
            <person name="LaButti K."/>
            <person name="Lagendijk E.L."/>
            <person name="Lapidus A."/>
            <person name="Levasseur A."/>
            <person name="Lindquist E."/>
            <person name="Lipzen A."/>
            <person name="Logrieco A.F."/>
            <person name="MacCabe A."/>
            <person name="Maekelae M.R."/>
            <person name="Malavazi I."/>
            <person name="Melin P."/>
            <person name="Meyer V."/>
            <person name="Mielnichuk N."/>
            <person name="Miskei M."/>
            <person name="Molnar A.P."/>
            <person name="Mule G."/>
            <person name="Ngan C.Y."/>
            <person name="Orejas M."/>
            <person name="Orosz E."/>
            <person name="Ouedraogo J.P."/>
            <person name="Overkamp K.M."/>
            <person name="Park H.-S."/>
            <person name="Perrone G."/>
            <person name="Piumi F."/>
            <person name="Punt P.J."/>
            <person name="Ram A.F."/>
            <person name="Ramon A."/>
            <person name="Rauscher S."/>
            <person name="Record E."/>
            <person name="Riano-Pachon D.M."/>
            <person name="Robert V."/>
            <person name="Roehrig J."/>
            <person name="Ruller R."/>
            <person name="Salamov A."/>
            <person name="Salih N.S."/>
            <person name="Samson R.A."/>
            <person name="Sandor E."/>
            <person name="Sanguinetti M."/>
            <person name="Schuetze T."/>
            <person name="Sepcic K."/>
            <person name="Shelest E."/>
            <person name="Sherlock G."/>
            <person name="Sophianopoulou V."/>
            <person name="Squina F.M."/>
            <person name="Sun H."/>
            <person name="Susca A."/>
            <person name="Todd R.B."/>
            <person name="Tsang A."/>
            <person name="Unkles S.E."/>
            <person name="van de Wiele N."/>
            <person name="van Rossen-Uffink D."/>
            <person name="Oliveira J.V."/>
            <person name="Vesth T.C."/>
            <person name="Visser J."/>
            <person name="Yu J.-H."/>
            <person name="Zhou M."/>
            <person name="Andersen M.R."/>
            <person name="Archer D.B."/>
            <person name="Baker S.E."/>
            <person name="Benoit I."/>
            <person name="Brakhage A.A."/>
            <person name="Braus G.H."/>
            <person name="Fischer R."/>
            <person name="Frisvad J.C."/>
            <person name="Goldman G.H."/>
            <person name="Houbraken J."/>
            <person name="Oakley B."/>
            <person name="Pocsi I."/>
            <person name="Scazzocchio C."/>
            <person name="Seiboth B."/>
            <person name="vanKuyk P.A."/>
            <person name="Wortman J."/>
            <person name="Dyer P.S."/>
            <person name="Grigoriev I.V."/>
        </authorList>
    </citation>
    <scope>NUCLEOTIDE SEQUENCE [LARGE SCALE GENOMIC DNA]</scope>
    <source>
        <strain evidence="4">CBS 506.65</strain>
    </source>
</reference>
<dbReference type="EMBL" id="KV878367">
    <property type="protein sequence ID" value="OJJ42160.1"/>
    <property type="molecule type" value="Genomic_DNA"/>
</dbReference>
<dbReference type="Proteomes" id="UP000184188">
    <property type="component" value="Unassembled WGS sequence"/>
</dbReference>
<dbReference type="PANTHER" id="PTHR34883:SF15">
    <property type="entry name" value="EXTRACELLULAR SERINE-RICH PROTEIN"/>
    <property type="match status" value="1"/>
</dbReference>
<protein>
    <recommendedName>
        <fullName evidence="2">Phytocyanin domain-containing protein</fullName>
    </recommendedName>
</protein>
<dbReference type="CDD" id="cd00920">
    <property type="entry name" value="Cupredoxin"/>
    <property type="match status" value="1"/>
</dbReference>
<dbReference type="GO" id="GO:0009055">
    <property type="term" value="F:electron transfer activity"/>
    <property type="evidence" value="ECO:0007669"/>
    <property type="project" value="InterPro"/>
</dbReference>
<organism evidence="3 4">
    <name type="scientific">Penicilliopsis zonata CBS 506.65</name>
    <dbReference type="NCBI Taxonomy" id="1073090"/>
    <lineage>
        <taxon>Eukaryota</taxon>
        <taxon>Fungi</taxon>
        <taxon>Dikarya</taxon>
        <taxon>Ascomycota</taxon>
        <taxon>Pezizomycotina</taxon>
        <taxon>Eurotiomycetes</taxon>
        <taxon>Eurotiomycetidae</taxon>
        <taxon>Eurotiales</taxon>
        <taxon>Aspergillaceae</taxon>
        <taxon>Penicilliopsis</taxon>
    </lineage>
</organism>
<dbReference type="AlphaFoldDB" id="A0A1L9S4S6"/>
<name>A0A1L9S4S6_9EURO</name>
<accession>A0A1L9S4S6</accession>
<dbReference type="OrthoDB" id="2331100at2759"/>
<evidence type="ECO:0000259" key="2">
    <source>
        <dbReference type="Pfam" id="PF02298"/>
    </source>
</evidence>
<dbReference type="InterPro" id="IPR008972">
    <property type="entry name" value="Cupredoxin"/>
</dbReference>
<dbReference type="Pfam" id="PF02298">
    <property type="entry name" value="Cu_bind_like"/>
    <property type="match status" value="1"/>
</dbReference>
<evidence type="ECO:0000256" key="1">
    <source>
        <dbReference type="SAM" id="SignalP"/>
    </source>
</evidence>
<dbReference type="InterPro" id="IPR003245">
    <property type="entry name" value="Phytocyanin_dom"/>
</dbReference>
<proteinExistence type="predicted"/>
<evidence type="ECO:0000313" key="4">
    <source>
        <dbReference type="Proteomes" id="UP000184188"/>
    </source>
</evidence>
<dbReference type="PANTHER" id="PTHR34883">
    <property type="entry name" value="SERINE-RICH PROTEIN, PUTATIVE-RELATED-RELATED"/>
    <property type="match status" value="1"/>
</dbReference>
<dbReference type="RefSeq" id="XP_022576670.1">
    <property type="nucleotide sequence ID" value="XM_022720917.1"/>
</dbReference>
<dbReference type="VEuPathDB" id="FungiDB:ASPZODRAFT_105718"/>
<dbReference type="GeneID" id="34607382"/>
<keyword evidence="1" id="KW-0732">Signal</keyword>
<dbReference type="SUPFAM" id="SSF49503">
    <property type="entry name" value="Cupredoxins"/>
    <property type="match status" value="1"/>
</dbReference>
<feature type="signal peptide" evidence="1">
    <location>
        <begin position="1"/>
        <end position="17"/>
    </location>
</feature>
<dbReference type="STRING" id="1073090.A0A1L9S4S6"/>
<feature type="chain" id="PRO_5009887513" description="Phytocyanin domain-containing protein" evidence="1">
    <location>
        <begin position="18"/>
        <end position="122"/>
    </location>
</feature>